<dbReference type="GO" id="GO:0005886">
    <property type="term" value="C:plasma membrane"/>
    <property type="evidence" value="ECO:0007669"/>
    <property type="project" value="UniProtKB-SubCell"/>
</dbReference>
<evidence type="ECO:0000256" key="1">
    <source>
        <dbReference type="ARBA" id="ARBA00004651"/>
    </source>
</evidence>
<dbReference type="InterPro" id="IPR051258">
    <property type="entry name" value="Diverse_Substrate_Transporter"/>
</dbReference>
<feature type="transmembrane region" description="Helical" evidence="7">
    <location>
        <begin position="32"/>
        <end position="53"/>
    </location>
</feature>
<evidence type="ECO:0000256" key="3">
    <source>
        <dbReference type="ARBA" id="ARBA00022475"/>
    </source>
</evidence>
<reference evidence="9 10" key="1">
    <citation type="submission" date="2015-09" db="EMBL/GenBank/DDBJ databases">
        <authorList>
            <consortium name="Pathogen Informatics"/>
        </authorList>
    </citation>
    <scope>NUCLEOTIDE SEQUENCE [LARGE SCALE GENOMIC DNA]</scope>
    <source>
        <strain evidence="9 10">2789STDY5608823</strain>
    </source>
</reference>
<comment type="similarity">
    <text evidence="2">Belongs to the EamA transporter family.</text>
</comment>
<feature type="transmembrane region" description="Helical" evidence="7">
    <location>
        <begin position="215"/>
        <end position="236"/>
    </location>
</feature>
<evidence type="ECO:0000256" key="6">
    <source>
        <dbReference type="ARBA" id="ARBA00023136"/>
    </source>
</evidence>
<dbReference type="RefSeq" id="WP_055286621.1">
    <property type="nucleotide sequence ID" value="NZ_CYYP01000010.1"/>
</dbReference>
<dbReference type="Proteomes" id="UP000095468">
    <property type="component" value="Unassembled WGS sequence"/>
</dbReference>
<name>A0A174D7Y1_9ACTN</name>
<feature type="transmembrane region" description="Helical" evidence="7">
    <location>
        <begin position="269"/>
        <end position="288"/>
    </location>
</feature>
<comment type="subcellular location">
    <subcellularLocation>
        <location evidence="1">Cell membrane</location>
        <topology evidence="1">Multi-pass membrane protein</topology>
    </subcellularLocation>
</comment>
<feature type="transmembrane region" description="Helical" evidence="7">
    <location>
        <begin position="243"/>
        <end position="263"/>
    </location>
</feature>
<dbReference type="Gene3D" id="1.10.3730.20">
    <property type="match status" value="2"/>
</dbReference>
<protein>
    <submittedName>
        <fullName evidence="9">Threonine and homoserine efflux system</fullName>
    </submittedName>
</protein>
<keyword evidence="3" id="KW-1003">Cell membrane</keyword>
<gene>
    <name evidence="9" type="ORF">ERS852381_01222</name>
</gene>
<dbReference type="InterPro" id="IPR000620">
    <property type="entry name" value="EamA_dom"/>
</dbReference>
<evidence type="ECO:0000256" key="5">
    <source>
        <dbReference type="ARBA" id="ARBA00022989"/>
    </source>
</evidence>
<sequence length="303" mass="30886">MNNGLFTYLAALLLFGSNGIIAAAIALPSSDIVLLRTFLGALSLVTILAITQRHKLQAPSRPREAAALLLSGAALGASWIFLFRAYQTIGVGVSSLLYYCGPIIVMALSPLIFGEKLTGGKITGFIAVACGAFLIAAQGLGGNMPIAGIVCGIASAFCYALMVIASKGAPHIEGLENSTLQVSAAFVTALILTLFTQGAPSFLSPSIAAGIDWRAVAMLGIVNTGLGCLLYFSAVAKLPVQTVAVVGYLEPLSAVVFSAVLLGEAITPVRLMGAALIIGGAIFCELAGKRASAKAGIAQTARA</sequence>
<accession>A0A174D7Y1</accession>
<feature type="transmembrane region" description="Helical" evidence="7">
    <location>
        <begin position="96"/>
        <end position="113"/>
    </location>
</feature>
<dbReference type="AlphaFoldDB" id="A0A174D7Y1"/>
<keyword evidence="4 7" id="KW-0812">Transmembrane</keyword>
<feature type="domain" description="EamA" evidence="8">
    <location>
        <begin position="147"/>
        <end position="283"/>
    </location>
</feature>
<feature type="transmembrane region" description="Helical" evidence="7">
    <location>
        <begin position="178"/>
        <end position="195"/>
    </location>
</feature>
<feature type="transmembrane region" description="Helical" evidence="7">
    <location>
        <begin position="65"/>
        <end position="84"/>
    </location>
</feature>
<organism evidence="9 10">
    <name type="scientific">Collinsella aerofaciens</name>
    <dbReference type="NCBI Taxonomy" id="74426"/>
    <lineage>
        <taxon>Bacteria</taxon>
        <taxon>Bacillati</taxon>
        <taxon>Actinomycetota</taxon>
        <taxon>Coriobacteriia</taxon>
        <taxon>Coriobacteriales</taxon>
        <taxon>Coriobacteriaceae</taxon>
        <taxon>Collinsella</taxon>
    </lineage>
</organism>
<feature type="transmembrane region" description="Helical" evidence="7">
    <location>
        <begin position="146"/>
        <end position="166"/>
    </location>
</feature>
<keyword evidence="5 7" id="KW-1133">Transmembrane helix</keyword>
<evidence type="ECO:0000256" key="2">
    <source>
        <dbReference type="ARBA" id="ARBA00007362"/>
    </source>
</evidence>
<keyword evidence="6 7" id="KW-0472">Membrane</keyword>
<evidence type="ECO:0000259" key="8">
    <source>
        <dbReference type="Pfam" id="PF00892"/>
    </source>
</evidence>
<proteinExistence type="inferred from homology"/>
<dbReference type="PANTHER" id="PTHR42920:SF5">
    <property type="entry name" value="EAMA DOMAIN-CONTAINING PROTEIN"/>
    <property type="match status" value="1"/>
</dbReference>
<dbReference type="PANTHER" id="PTHR42920">
    <property type="entry name" value="OS03G0707200 PROTEIN-RELATED"/>
    <property type="match status" value="1"/>
</dbReference>
<feature type="domain" description="EamA" evidence="8">
    <location>
        <begin position="4"/>
        <end position="136"/>
    </location>
</feature>
<dbReference type="Pfam" id="PF00892">
    <property type="entry name" value="EamA"/>
    <property type="match status" value="2"/>
</dbReference>
<evidence type="ECO:0000313" key="9">
    <source>
        <dbReference type="EMBL" id="CUO21852.1"/>
    </source>
</evidence>
<evidence type="ECO:0000313" key="10">
    <source>
        <dbReference type="Proteomes" id="UP000095468"/>
    </source>
</evidence>
<evidence type="ECO:0000256" key="4">
    <source>
        <dbReference type="ARBA" id="ARBA00022692"/>
    </source>
</evidence>
<dbReference type="SUPFAM" id="SSF103481">
    <property type="entry name" value="Multidrug resistance efflux transporter EmrE"/>
    <property type="match status" value="2"/>
</dbReference>
<dbReference type="EMBL" id="CYYP01000010">
    <property type="protein sequence ID" value="CUO21852.1"/>
    <property type="molecule type" value="Genomic_DNA"/>
</dbReference>
<dbReference type="InterPro" id="IPR037185">
    <property type="entry name" value="EmrE-like"/>
</dbReference>
<feature type="transmembrane region" description="Helical" evidence="7">
    <location>
        <begin position="122"/>
        <end position="140"/>
    </location>
</feature>
<evidence type="ECO:0000256" key="7">
    <source>
        <dbReference type="SAM" id="Phobius"/>
    </source>
</evidence>